<keyword evidence="8 9" id="KW-0472">Membrane</keyword>
<dbReference type="Proteomes" id="UP001143304">
    <property type="component" value="Unassembled WGS sequence"/>
</dbReference>
<evidence type="ECO:0000256" key="4">
    <source>
        <dbReference type="ARBA" id="ARBA00022692"/>
    </source>
</evidence>
<keyword evidence="2 9" id="KW-0813">Transport</keyword>
<comment type="similarity">
    <text evidence="9">Belongs to the TatB family.</text>
</comment>
<dbReference type="Gene3D" id="1.20.5.3310">
    <property type="match status" value="1"/>
</dbReference>
<keyword evidence="12" id="KW-1185">Reference proteome</keyword>
<evidence type="ECO:0000256" key="3">
    <source>
        <dbReference type="ARBA" id="ARBA00022475"/>
    </source>
</evidence>
<organism evidence="11 12">
    <name type="scientific">Candidatus Marimicrobium litorale</name>
    <dbReference type="NCBI Taxonomy" id="2518991"/>
    <lineage>
        <taxon>Bacteria</taxon>
        <taxon>Pseudomonadati</taxon>
        <taxon>Pseudomonadota</taxon>
        <taxon>Gammaproteobacteria</taxon>
        <taxon>Cellvibrionales</taxon>
        <taxon>Halieaceae</taxon>
        <taxon>Marimicrobium</taxon>
    </lineage>
</organism>
<keyword evidence="5 9" id="KW-0653">Protein transport</keyword>
<dbReference type="InterPro" id="IPR003369">
    <property type="entry name" value="TatA/B/E"/>
</dbReference>
<accession>A0ABT3T852</accession>
<evidence type="ECO:0000256" key="5">
    <source>
        <dbReference type="ARBA" id="ARBA00022927"/>
    </source>
</evidence>
<feature type="region of interest" description="Disordered" evidence="10">
    <location>
        <begin position="86"/>
        <end position="110"/>
    </location>
</feature>
<gene>
    <name evidence="9 11" type="primary">tatB</name>
    <name evidence="11" type="ORF">EYC82_13415</name>
</gene>
<comment type="function">
    <text evidence="9">Part of the twin-arginine translocation (Tat) system that transports large folded proteins containing a characteristic twin-arginine motif in their signal peptide across membranes. Together with TatC, TatB is part of a receptor directly interacting with Tat signal peptides. TatB may form an oligomeric binding site that transiently accommodates folded Tat precursor proteins before their translocation.</text>
</comment>
<dbReference type="PRINTS" id="PR01506">
    <property type="entry name" value="TATBPROTEIN"/>
</dbReference>
<evidence type="ECO:0000256" key="8">
    <source>
        <dbReference type="ARBA" id="ARBA00023136"/>
    </source>
</evidence>
<dbReference type="InterPro" id="IPR018448">
    <property type="entry name" value="TatB"/>
</dbReference>
<name>A0ABT3T852_9GAMM</name>
<keyword evidence="4 9" id="KW-0812">Transmembrane</keyword>
<dbReference type="HAMAP" id="MF_00237">
    <property type="entry name" value="TatB"/>
    <property type="match status" value="1"/>
</dbReference>
<evidence type="ECO:0000256" key="2">
    <source>
        <dbReference type="ARBA" id="ARBA00022448"/>
    </source>
</evidence>
<evidence type="ECO:0000256" key="9">
    <source>
        <dbReference type="HAMAP-Rule" id="MF_00237"/>
    </source>
</evidence>
<dbReference type="Pfam" id="PF02416">
    <property type="entry name" value="TatA_B_E"/>
    <property type="match status" value="1"/>
</dbReference>
<reference evidence="11" key="1">
    <citation type="submission" date="2019-02" db="EMBL/GenBank/DDBJ databases">
        <authorList>
            <person name="Li S.-H."/>
        </authorList>
    </citation>
    <scope>NUCLEOTIDE SEQUENCE</scope>
    <source>
        <strain evidence="11">IMCC11814</strain>
    </source>
</reference>
<evidence type="ECO:0000256" key="10">
    <source>
        <dbReference type="SAM" id="MobiDB-lite"/>
    </source>
</evidence>
<dbReference type="EMBL" id="SHNO01000001">
    <property type="protein sequence ID" value="MCX2978360.1"/>
    <property type="molecule type" value="Genomic_DNA"/>
</dbReference>
<evidence type="ECO:0000313" key="12">
    <source>
        <dbReference type="Proteomes" id="UP001143304"/>
    </source>
</evidence>
<dbReference type="NCBIfam" id="TIGR01410">
    <property type="entry name" value="tatB"/>
    <property type="match status" value="1"/>
</dbReference>
<proteinExistence type="inferred from homology"/>
<dbReference type="PANTHER" id="PTHR33162">
    <property type="entry name" value="SEC-INDEPENDENT PROTEIN TRANSLOCASE PROTEIN TATA, CHLOROPLASTIC"/>
    <property type="match status" value="1"/>
</dbReference>
<protein>
    <recommendedName>
        <fullName evidence="9">Sec-independent protein translocase protein TatB</fullName>
    </recommendedName>
</protein>
<evidence type="ECO:0000256" key="1">
    <source>
        <dbReference type="ARBA" id="ARBA00004167"/>
    </source>
</evidence>
<keyword evidence="3 9" id="KW-1003">Cell membrane</keyword>
<keyword evidence="7 9" id="KW-0811">Translocation</keyword>
<sequence>MFDIGFAELLVIGVVALLVIGPERLPETVRTASLWLNRIRRGFNDIKREVQQELHNDSVMQELRKTGDELKQDAAAIQQDLKKTAEIAEKEAPHIGSSGTEDNSMGQSKE</sequence>
<comment type="subcellular location">
    <subcellularLocation>
        <location evidence="9">Cell membrane</location>
        <topology evidence="9">Single-pass membrane protein</topology>
    </subcellularLocation>
    <subcellularLocation>
        <location evidence="1">Membrane</location>
        <topology evidence="1">Single-pass membrane protein</topology>
    </subcellularLocation>
</comment>
<evidence type="ECO:0000313" key="11">
    <source>
        <dbReference type="EMBL" id="MCX2978360.1"/>
    </source>
</evidence>
<feature type="compositionally biased region" description="Polar residues" evidence="10">
    <location>
        <begin position="97"/>
        <end position="110"/>
    </location>
</feature>
<evidence type="ECO:0000256" key="7">
    <source>
        <dbReference type="ARBA" id="ARBA00023010"/>
    </source>
</evidence>
<dbReference type="RefSeq" id="WP_279250056.1">
    <property type="nucleotide sequence ID" value="NZ_SHNO01000001.1"/>
</dbReference>
<keyword evidence="6 9" id="KW-1133">Transmembrane helix</keyword>
<dbReference type="PANTHER" id="PTHR33162:SF1">
    <property type="entry name" value="SEC-INDEPENDENT PROTEIN TRANSLOCASE PROTEIN TATA, CHLOROPLASTIC"/>
    <property type="match status" value="1"/>
</dbReference>
<evidence type="ECO:0000256" key="6">
    <source>
        <dbReference type="ARBA" id="ARBA00022989"/>
    </source>
</evidence>
<comment type="caution">
    <text evidence="11">The sequence shown here is derived from an EMBL/GenBank/DDBJ whole genome shotgun (WGS) entry which is preliminary data.</text>
</comment>
<comment type="subunit">
    <text evidence="9">The Tat system comprises two distinct complexes: a TatABC complex, containing multiple copies of TatA, TatB and TatC subunits, and a separate TatA complex, containing only TatA subunits. Substrates initially bind to the TatABC complex, which probably triggers association of the separate TatA complex to form the active translocon.</text>
</comment>